<feature type="region of interest" description="Disordered" evidence="1">
    <location>
        <begin position="1"/>
        <end position="57"/>
    </location>
</feature>
<dbReference type="AlphaFoldDB" id="C5KVV1"/>
<sequence length="134" mass="14979">MVSKKASKKFNKAKSKVSAKAKQKAKLTDKIKRRDEIKESKRKAKLTEAELGGPEEDMDAELDAQLAEIGSDDEAVFCVPDGMEGEEELVRALNEGEDKTATQEGADDDEADTHKRELEALKETDPEFYKWAFV</sequence>
<evidence type="ECO:0000313" key="2">
    <source>
        <dbReference type="EMBL" id="EER11392.1"/>
    </source>
</evidence>
<dbReference type="RefSeq" id="XP_002779597.1">
    <property type="nucleotide sequence ID" value="XM_002779551.1"/>
</dbReference>
<dbReference type="Proteomes" id="UP000007800">
    <property type="component" value="Unassembled WGS sequence"/>
</dbReference>
<feature type="compositionally biased region" description="Basic residues" evidence="1">
    <location>
        <begin position="1"/>
        <end position="25"/>
    </location>
</feature>
<accession>C5KVV1</accession>
<keyword evidence="3" id="KW-1185">Reference proteome</keyword>
<proteinExistence type="predicted"/>
<feature type="compositionally biased region" description="Basic and acidic residues" evidence="1">
    <location>
        <begin position="26"/>
        <end position="39"/>
    </location>
</feature>
<evidence type="ECO:0000313" key="3">
    <source>
        <dbReference type="Proteomes" id="UP000007800"/>
    </source>
</evidence>
<dbReference type="OrthoDB" id="2414723at2759"/>
<dbReference type="EMBL" id="GG676729">
    <property type="protein sequence ID" value="EER11392.1"/>
    <property type="molecule type" value="Genomic_DNA"/>
</dbReference>
<evidence type="ECO:0000256" key="1">
    <source>
        <dbReference type="SAM" id="MobiDB-lite"/>
    </source>
</evidence>
<dbReference type="GeneID" id="9046727"/>
<name>C5KVV1_PERM5</name>
<dbReference type="InParanoid" id="C5KVV1"/>
<protein>
    <submittedName>
        <fullName evidence="2">Uncharacterized protein</fullName>
    </submittedName>
</protein>
<organism evidence="3">
    <name type="scientific">Perkinsus marinus (strain ATCC 50983 / TXsc)</name>
    <dbReference type="NCBI Taxonomy" id="423536"/>
    <lineage>
        <taxon>Eukaryota</taxon>
        <taxon>Sar</taxon>
        <taxon>Alveolata</taxon>
        <taxon>Perkinsozoa</taxon>
        <taxon>Perkinsea</taxon>
        <taxon>Perkinsida</taxon>
        <taxon>Perkinsidae</taxon>
        <taxon>Perkinsus</taxon>
    </lineage>
</organism>
<reference evidence="2 3" key="1">
    <citation type="submission" date="2008-07" db="EMBL/GenBank/DDBJ databases">
        <authorList>
            <person name="El-Sayed N."/>
            <person name="Caler E."/>
            <person name="Inman J."/>
            <person name="Amedeo P."/>
            <person name="Hass B."/>
            <person name="Wortman J."/>
        </authorList>
    </citation>
    <scope>NUCLEOTIDE SEQUENCE [LARGE SCALE GENOMIC DNA]</scope>
    <source>
        <strain evidence="3">ATCC 50983 / TXsc</strain>
    </source>
</reference>
<feature type="region of interest" description="Disordered" evidence="1">
    <location>
        <begin position="93"/>
        <end position="120"/>
    </location>
</feature>
<gene>
    <name evidence="2" type="ORF">Pmar_PMAR027273</name>
</gene>